<organism evidence="2 3">
    <name type="scientific">Breznakia blatticola</name>
    <dbReference type="NCBI Taxonomy" id="1754012"/>
    <lineage>
        <taxon>Bacteria</taxon>
        <taxon>Bacillati</taxon>
        <taxon>Bacillota</taxon>
        <taxon>Erysipelotrichia</taxon>
        <taxon>Erysipelotrichales</taxon>
        <taxon>Erysipelotrichaceae</taxon>
        <taxon>Breznakia</taxon>
    </lineage>
</organism>
<evidence type="ECO:0000313" key="2">
    <source>
        <dbReference type="EMBL" id="TDW13176.1"/>
    </source>
</evidence>
<sequence length="413" mass="47007">MGFLRKKKKQEPIITEEVTLPSHVLESLEVEEGEHAFVLVEGNKLRIAPINKQKSAPIKQMIWVLLICVLVTVGFYYMFKDTNQVSFVGEQSIASATLLVGSLCGIISFSFFFILAKQQKIETSSKYIYWRNFPAVLISFGLILILFLMGFFKVMELTFSGASFDVYTASFMFFVFNIIITYAMSYLAIIMTPSLLTRVLSFVIVGGVVMSMVNNNDQDWWKENFSYLGTPEAINSWRFNVTLVFSAMLLVALIDYIFVILQQAIPESKRLSVLRVLLTLTALCLGGVGMFPYNEIQLFRDIHDIVARLLVVFIVLLICLLRWLLPKVSKEFLWVSYGIGGILILATILFLQVDYLSLMAYELIAFIFAFVWIIMLLQQLQNLVNQVNSFTVILKGQAPVKVQEIENIDEQVS</sequence>
<name>A0A4R7Z8X1_9FIRM</name>
<dbReference type="EMBL" id="SODD01000045">
    <property type="protein sequence ID" value="TDW13176.1"/>
    <property type="molecule type" value="Genomic_DNA"/>
</dbReference>
<feature type="transmembrane region" description="Helical" evidence="1">
    <location>
        <begin position="91"/>
        <end position="116"/>
    </location>
</feature>
<feature type="transmembrane region" description="Helical" evidence="1">
    <location>
        <begin position="195"/>
        <end position="213"/>
    </location>
</feature>
<feature type="transmembrane region" description="Helical" evidence="1">
    <location>
        <begin position="128"/>
        <end position="152"/>
    </location>
</feature>
<feature type="transmembrane region" description="Helical" evidence="1">
    <location>
        <begin position="237"/>
        <end position="261"/>
    </location>
</feature>
<accession>A0A4R7Z8X1</accession>
<gene>
    <name evidence="2" type="ORF">EDD63_1454</name>
</gene>
<dbReference type="Pfam" id="PF06197">
    <property type="entry name" value="DUF998"/>
    <property type="match status" value="1"/>
</dbReference>
<evidence type="ECO:0000313" key="3">
    <source>
        <dbReference type="Proteomes" id="UP000294743"/>
    </source>
</evidence>
<keyword evidence="1" id="KW-0812">Transmembrane</keyword>
<feature type="transmembrane region" description="Helical" evidence="1">
    <location>
        <begin position="305"/>
        <end position="325"/>
    </location>
</feature>
<keyword evidence="1" id="KW-1133">Transmembrane helix</keyword>
<keyword evidence="3" id="KW-1185">Reference proteome</keyword>
<dbReference type="RefSeq" id="WP_166667610.1">
    <property type="nucleotide sequence ID" value="NZ_SODD01000045.1"/>
</dbReference>
<keyword evidence="1" id="KW-0472">Membrane</keyword>
<evidence type="ECO:0000256" key="1">
    <source>
        <dbReference type="SAM" id="Phobius"/>
    </source>
</evidence>
<dbReference type="InterPro" id="IPR009339">
    <property type="entry name" value="DUF998"/>
</dbReference>
<protein>
    <submittedName>
        <fullName evidence="2">Uncharacterized protein DUF998</fullName>
    </submittedName>
</protein>
<proteinExistence type="predicted"/>
<comment type="caution">
    <text evidence="2">The sequence shown here is derived from an EMBL/GenBank/DDBJ whole genome shotgun (WGS) entry which is preliminary data.</text>
</comment>
<dbReference type="Proteomes" id="UP000294743">
    <property type="component" value="Unassembled WGS sequence"/>
</dbReference>
<feature type="transmembrane region" description="Helical" evidence="1">
    <location>
        <begin position="358"/>
        <end position="377"/>
    </location>
</feature>
<dbReference type="AlphaFoldDB" id="A0A4R7Z8X1"/>
<feature type="transmembrane region" description="Helical" evidence="1">
    <location>
        <begin position="273"/>
        <end position="293"/>
    </location>
</feature>
<feature type="transmembrane region" description="Helical" evidence="1">
    <location>
        <begin position="164"/>
        <end position="183"/>
    </location>
</feature>
<feature type="transmembrane region" description="Helical" evidence="1">
    <location>
        <begin position="332"/>
        <end position="352"/>
    </location>
</feature>
<feature type="transmembrane region" description="Helical" evidence="1">
    <location>
        <begin position="61"/>
        <end position="79"/>
    </location>
</feature>
<reference evidence="2 3" key="1">
    <citation type="submission" date="2019-03" db="EMBL/GenBank/DDBJ databases">
        <title>Genomic Encyclopedia of Type Strains, Phase IV (KMG-IV): sequencing the most valuable type-strain genomes for metagenomic binning, comparative biology and taxonomic classification.</title>
        <authorList>
            <person name="Goeker M."/>
        </authorList>
    </citation>
    <scope>NUCLEOTIDE SEQUENCE [LARGE SCALE GENOMIC DNA]</scope>
    <source>
        <strain evidence="2 3">DSM 28867</strain>
    </source>
</reference>